<reference evidence="1" key="1">
    <citation type="journal article" date="2021" name="Proc. Natl. Acad. Sci. U.S.A.">
        <title>A Catalog of Tens of Thousands of Viruses from Human Metagenomes Reveals Hidden Associations with Chronic Diseases.</title>
        <authorList>
            <person name="Tisza M.J."/>
            <person name="Buck C.B."/>
        </authorList>
    </citation>
    <scope>NUCLEOTIDE SEQUENCE</scope>
    <source>
        <strain evidence="1">CtTXt1</strain>
    </source>
</reference>
<protein>
    <submittedName>
        <fullName evidence="1">Uncharacterized protein</fullName>
    </submittedName>
</protein>
<evidence type="ECO:0000313" key="1">
    <source>
        <dbReference type="EMBL" id="DAE03447.1"/>
    </source>
</evidence>
<name>A0A8S5P8E1_9CAUD</name>
<dbReference type="EMBL" id="BK015366">
    <property type="protein sequence ID" value="DAE03447.1"/>
    <property type="molecule type" value="Genomic_DNA"/>
</dbReference>
<sequence>MVQASRLAIIAAGIFYVHSIKYSSVPCGALMRPLPESGGRQRGAELFYSLSFN</sequence>
<proteinExistence type="predicted"/>
<accession>A0A8S5P8E1</accession>
<organism evidence="1">
    <name type="scientific">Siphoviridae sp. ctTXt1</name>
    <dbReference type="NCBI Taxonomy" id="2825520"/>
    <lineage>
        <taxon>Viruses</taxon>
        <taxon>Duplodnaviria</taxon>
        <taxon>Heunggongvirae</taxon>
        <taxon>Uroviricota</taxon>
        <taxon>Caudoviricetes</taxon>
    </lineage>
</organism>